<evidence type="ECO:0000313" key="12">
    <source>
        <dbReference type="EMBL" id="KAA2254663.1"/>
    </source>
</evidence>
<keyword evidence="3" id="KW-0597">Phosphoprotein</keyword>
<evidence type="ECO:0000256" key="6">
    <source>
        <dbReference type="ARBA" id="ARBA00022777"/>
    </source>
</evidence>
<dbReference type="Pfam" id="PF23539">
    <property type="entry name" value="DUF7134"/>
    <property type="match status" value="1"/>
</dbReference>
<reference evidence="12 13" key="1">
    <citation type="submission" date="2019-09" db="EMBL/GenBank/DDBJ databases">
        <title>Goodfellowia gen. nov., a new genus of the Pseudonocardineae related to Actinoalloteichus, containing Goodfellowia coeruleoviolacea gen. nov., comb. nov. gen. nov., comb. nov.</title>
        <authorList>
            <person name="Labeda D."/>
        </authorList>
    </citation>
    <scope>NUCLEOTIDE SEQUENCE [LARGE SCALE GENOMIC DNA]</scope>
    <source>
        <strain evidence="12 13">AN110305</strain>
    </source>
</reference>
<evidence type="ECO:0000256" key="1">
    <source>
        <dbReference type="ARBA" id="ARBA00000085"/>
    </source>
</evidence>
<feature type="transmembrane region" description="Helical" evidence="9">
    <location>
        <begin position="126"/>
        <end position="144"/>
    </location>
</feature>
<dbReference type="GO" id="GO:0005524">
    <property type="term" value="F:ATP binding"/>
    <property type="evidence" value="ECO:0007669"/>
    <property type="project" value="UniProtKB-KW"/>
</dbReference>
<evidence type="ECO:0000259" key="11">
    <source>
        <dbReference type="Pfam" id="PF23539"/>
    </source>
</evidence>
<keyword evidence="9" id="KW-0812">Transmembrane</keyword>
<dbReference type="InterPro" id="IPR050482">
    <property type="entry name" value="Sensor_HK_TwoCompSys"/>
</dbReference>
<feature type="domain" description="Signal transduction histidine kinase subgroup 3 dimerisation and phosphoacceptor" evidence="10">
    <location>
        <begin position="180"/>
        <end position="245"/>
    </location>
</feature>
<dbReference type="Gene3D" id="3.30.565.10">
    <property type="entry name" value="Histidine kinase-like ATPase, C-terminal domain"/>
    <property type="match status" value="1"/>
</dbReference>
<keyword evidence="9" id="KW-0472">Membrane</keyword>
<keyword evidence="7" id="KW-0067">ATP-binding</keyword>
<dbReference type="PANTHER" id="PTHR24421">
    <property type="entry name" value="NITRATE/NITRITE SENSOR PROTEIN NARX-RELATED"/>
    <property type="match status" value="1"/>
</dbReference>
<keyword evidence="5" id="KW-0547">Nucleotide-binding</keyword>
<feature type="transmembrane region" description="Helical" evidence="9">
    <location>
        <begin position="101"/>
        <end position="120"/>
    </location>
</feature>
<evidence type="ECO:0000313" key="13">
    <source>
        <dbReference type="Proteomes" id="UP000323454"/>
    </source>
</evidence>
<comment type="caution">
    <text evidence="12">The sequence shown here is derived from an EMBL/GenBank/DDBJ whole genome shotgun (WGS) entry which is preliminary data.</text>
</comment>
<keyword evidence="9" id="KW-1133">Transmembrane helix</keyword>
<evidence type="ECO:0000259" key="10">
    <source>
        <dbReference type="Pfam" id="PF07730"/>
    </source>
</evidence>
<name>A0A5B2WRQ2_9PSEU</name>
<dbReference type="Pfam" id="PF07730">
    <property type="entry name" value="HisKA_3"/>
    <property type="match status" value="1"/>
</dbReference>
<organism evidence="12 13">
    <name type="scientific">Solihabitans fulvus</name>
    <dbReference type="NCBI Taxonomy" id="1892852"/>
    <lineage>
        <taxon>Bacteria</taxon>
        <taxon>Bacillati</taxon>
        <taxon>Actinomycetota</taxon>
        <taxon>Actinomycetes</taxon>
        <taxon>Pseudonocardiales</taxon>
        <taxon>Pseudonocardiaceae</taxon>
        <taxon>Solihabitans</taxon>
    </lineage>
</organism>
<feature type="transmembrane region" description="Helical" evidence="9">
    <location>
        <begin position="30"/>
        <end position="48"/>
    </location>
</feature>
<evidence type="ECO:0000256" key="3">
    <source>
        <dbReference type="ARBA" id="ARBA00022553"/>
    </source>
</evidence>
<feature type="domain" description="DUF7134" evidence="11">
    <location>
        <begin position="3"/>
        <end position="152"/>
    </location>
</feature>
<dbReference type="InterPro" id="IPR011712">
    <property type="entry name" value="Sig_transdc_His_kin_sub3_dim/P"/>
</dbReference>
<dbReference type="OrthoDB" id="227596at2"/>
<feature type="transmembrane region" description="Helical" evidence="9">
    <location>
        <begin position="55"/>
        <end position="72"/>
    </location>
</feature>
<keyword evidence="8" id="KW-0902">Two-component regulatory system</keyword>
<dbReference type="InterPro" id="IPR055558">
    <property type="entry name" value="DUF7134"/>
</dbReference>
<evidence type="ECO:0000256" key="8">
    <source>
        <dbReference type="ARBA" id="ARBA00023012"/>
    </source>
</evidence>
<keyword evidence="6 12" id="KW-0418">Kinase</keyword>
<evidence type="ECO:0000256" key="9">
    <source>
        <dbReference type="SAM" id="Phobius"/>
    </source>
</evidence>
<accession>A0A5B2WRQ2</accession>
<proteinExistence type="predicted"/>
<dbReference type="Proteomes" id="UP000323454">
    <property type="component" value="Unassembled WGS sequence"/>
</dbReference>
<keyword evidence="13" id="KW-1185">Reference proteome</keyword>
<reference evidence="12 13" key="2">
    <citation type="submission" date="2019-09" db="EMBL/GenBank/DDBJ databases">
        <authorList>
            <person name="Jin C."/>
        </authorList>
    </citation>
    <scope>NUCLEOTIDE SEQUENCE [LARGE SCALE GENOMIC DNA]</scope>
    <source>
        <strain evidence="12 13">AN110305</strain>
    </source>
</reference>
<dbReference type="GO" id="GO:0016020">
    <property type="term" value="C:membrane"/>
    <property type="evidence" value="ECO:0007669"/>
    <property type="project" value="InterPro"/>
</dbReference>
<dbReference type="EC" id="2.7.13.3" evidence="2"/>
<dbReference type="SUPFAM" id="SSF55874">
    <property type="entry name" value="ATPase domain of HSP90 chaperone/DNA topoisomerase II/histidine kinase"/>
    <property type="match status" value="1"/>
</dbReference>
<gene>
    <name evidence="12" type="ORF">F0L68_29950</name>
</gene>
<dbReference type="Gene3D" id="1.20.5.1930">
    <property type="match status" value="1"/>
</dbReference>
<sequence length="390" mass="42306">MLLREHPWLTDLPLYLVLLVPPGLTDRPDYQPVSVQLAFSLCLVLPLLWRRRHPFGAAAVIMAVAWAQYFAMVWGSDWHRTDLVVAVALYTLVVQGRRRQAALLTSVGLVLAVTWSLTWFRELPQGWYLLVVSVVAEAAIAWLLGEFIRARRDYVEEFERRAALAESERAALARAAVAEERTHIARELHDVVAHAISVIVVNAEGAKLMRHNDPSAVDRTLDTVSRTGRAALGELRRLLEVLHDDETTRGPQPSLAELTELVARAGAGRSAIALDIVGDPEDLPASAALQTYRIVQESLTNVIKHAAPDAGARVGIDFGLPGRARVVRIEVVNDAGARSAGSGLPSSGHGLAGMRQRVALFHGTLDAGPGRDGGFVVRAMLPITSDEGAA</sequence>
<evidence type="ECO:0000256" key="5">
    <source>
        <dbReference type="ARBA" id="ARBA00022741"/>
    </source>
</evidence>
<dbReference type="InterPro" id="IPR036890">
    <property type="entry name" value="HATPase_C_sf"/>
</dbReference>
<dbReference type="CDD" id="cd16917">
    <property type="entry name" value="HATPase_UhpB-NarQ-NarX-like"/>
    <property type="match status" value="1"/>
</dbReference>
<dbReference type="AlphaFoldDB" id="A0A5B2WRQ2"/>
<evidence type="ECO:0000256" key="7">
    <source>
        <dbReference type="ARBA" id="ARBA00022840"/>
    </source>
</evidence>
<protein>
    <recommendedName>
        <fullName evidence="2">histidine kinase</fullName>
        <ecNumber evidence="2">2.7.13.3</ecNumber>
    </recommendedName>
</protein>
<dbReference type="GO" id="GO:0000155">
    <property type="term" value="F:phosphorelay sensor kinase activity"/>
    <property type="evidence" value="ECO:0007669"/>
    <property type="project" value="InterPro"/>
</dbReference>
<dbReference type="PANTHER" id="PTHR24421:SF10">
    <property type="entry name" value="NITRATE_NITRITE SENSOR PROTEIN NARQ"/>
    <property type="match status" value="1"/>
</dbReference>
<evidence type="ECO:0000256" key="2">
    <source>
        <dbReference type="ARBA" id="ARBA00012438"/>
    </source>
</evidence>
<dbReference type="GO" id="GO:0046983">
    <property type="term" value="F:protein dimerization activity"/>
    <property type="evidence" value="ECO:0007669"/>
    <property type="project" value="InterPro"/>
</dbReference>
<keyword evidence="4" id="KW-0808">Transferase</keyword>
<comment type="catalytic activity">
    <reaction evidence="1">
        <text>ATP + protein L-histidine = ADP + protein N-phospho-L-histidine.</text>
        <dbReference type="EC" id="2.7.13.3"/>
    </reaction>
</comment>
<dbReference type="EMBL" id="VUOB01000060">
    <property type="protein sequence ID" value="KAA2254663.1"/>
    <property type="molecule type" value="Genomic_DNA"/>
</dbReference>
<evidence type="ECO:0000256" key="4">
    <source>
        <dbReference type="ARBA" id="ARBA00022679"/>
    </source>
</evidence>